<evidence type="ECO:0000313" key="1">
    <source>
        <dbReference type="EMBL" id="KAK6502972.1"/>
    </source>
</evidence>
<dbReference type="EMBL" id="JAVHJL010000005">
    <property type="protein sequence ID" value="KAK6502972.1"/>
    <property type="molecule type" value="Genomic_DNA"/>
</dbReference>
<comment type="caution">
    <text evidence="1">The sequence shown here is derived from an EMBL/GenBank/DDBJ whole genome shotgun (WGS) entry which is preliminary data.</text>
</comment>
<evidence type="ECO:0000313" key="2">
    <source>
        <dbReference type="Proteomes" id="UP001370758"/>
    </source>
</evidence>
<name>A0AAV9W7X3_9PEZI</name>
<sequence length="148" mass="16175">MPSYSLSIVVYGSGVDTRPGHGSHWGLAIERHGDDSGRGDLHHVICVVPERRWYGYDGRLDTQILSPSSEATLDSDKHKRDVVKTIAAEKAPTDGTKGCQDWVLECVCALEGEELIPSGTLALVESLRRTPASNIARVTGHNWEARAR</sequence>
<accession>A0AAV9W7X3</accession>
<dbReference type="AlphaFoldDB" id="A0AAV9W7X3"/>
<organism evidence="1 2">
    <name type="scientific">Arthrobotrys musiformis</name>
    <dbReference type="NCBI Taxonomy" id="47236"/>
    <lineage>
        <taxon>Eukaryota</taxon>
        <taxon>Fungi</taxon>
        <taxon>Dikarya</taxon>
        <taxon>Ascomycota</taxon>
        <taxon>Pezizomycotina</taxon>
        <taxon>Orbiliomycetes</taxon>
        <taxon>Orbiliales</taxon>
        <taxon>Orbiliaceae</taxon>
        <taxon>Arthrobotrys</taxon>
    </lineage>
</organism>
<proteinExistence type="predicted"/>
<gene>
    <name evidence="1" type="ORF">TWF481_008008</name>
</gene>
<dbReference type="Proteomes" id="UP001370758">
    <property type="component" value="Unassembled WGS sequence"/>
</dbReference>
<protein>
    <submittedName>
        <fullName evidence="1">Uncharacterized protein</fullName>
    </submittedName>
</protein>
<keyword evidence="2" id="KW-1185">Reference proteome</keyword>
<reference evidence="1 2" key="1">
    <citation type="submission" date="2023-08" db="EMBL/GenBank/DDBJ databases">
        <authorList>
            <person name="Palmer J.M."/>
        </authorList>
    </citation>
    <scope>NUCLEOTIDE SEQUENCE [LARGE SCALE GENOMIC DNA]</scope>
    <source>
        <strain evidence="1 2">TWF481</strain>
    </source>
</reference>